<feature type="region of interest" description="Disordered" evidence="1">
    <location>
        <begin position="1"/>
        <end position="279"/>
    </location>
</feature>
<feature type="compositionally biased region" description="Polar residues" evidence="1">
    <location>
        <begin position="124"/>
        <end position="133"/>
    </location>
</feature>
<protein>
    <recommendedName>
        <fullName evidence="4">Altered inheritance of mitochondria protein 21</fullName>
    </recommendedName>
</protein>
<name>A0AAE1C5N2_9PEZI</name>
<feature type="region of interest" description="Disordered" evidence="1">
    <location>
        <begin position="475"/>
        <end position="639"/>
    </location>
</feature>
<feature type="compositionally biased region" description="Pro residues" evidence="1">
    <location>
        <begin position="596"/>
        <end position="608"/>
    </location>
</feature>
<feature type="compositionally biased region" description="Basic and acidic residues" evidence="1">
    <location>
        <begin position="689"/>
        <end position="699"/>
    </location>
</feature>
<dbReference type="Proteomes" id="UP001274830">
    <property type="component" value="Unassembled WGS sequence"/>
</dbReference>
<feature type="compositionally biased region" description="Basic and acidic residues" evidence="1">
    <location>
        <begin position="153"/>
        <end position="176"/>
    </location>
</feature>
<feature type="compositionally biased region" description="Low complexity" evidence="1">
    <location>
        <begin position="912"/>
        <end position="929"/>
    </location>
</feature>
<dbReference type="Pfam" id="PF11489">
    <property type="entry name" value="Aim21"/>
    <property type="match status" value="1"/>
</dbReference>
<feature type="region of interest" description="Disordered" evidence="1">
    <location>
        <begin position="652"/>
        <end position="891"/>
    </location>
</feature>
<feature type="compositionally biased region" description="Pro residues" evidence="1">
    <location>
        <begin position="1"/>
        <end position="10"/>
    </location>
</feature>
<evidence type="ECO:0000256" key="1">
    <source>
        <dbReference type="SAM" id="MobiDB-lite"/>
    </source>
</evidence>
<feature type="region of interest" description="Disordered" evidence="1">
    <location>
        <begin position="911"/>
        <end position="1038"/>
    </location>
</feature>
<proteinExistence type="predicted"/>
<evidence type="ECO:0000313" key="2">
    <source>
        <dbReference type="EMBL" id="KAK3679150.1"/>
    </source>
</evidence>
<feature type="compositionally biased region" description="Polar residues" evidence="1">
    <location>
        <begin position="583"/>
        <end position="595"/>
    </location>
</feature>
<feature type="compositionally biased region" description="Basic and acidic residues" evidence="1">
    <location>
        <begin position="937"/>
        <end position="978"/>
    </location>
</feature>
<feature type="compositionally biased region" description="Polar residues" evidence="1">
    <location>
        <begin position="1023"/>
        <end position="1037"/>
    </location>
</feature>
<evidence type="ECO:0008006" key="4">
    <source>
        <dbReference type="Google" id="ProtNLM"/>
    </source>
</evidence>
<feature type="compositionally biased region" description="Basic and acidic residues" evidence="1">
    <location>
        <begin position="487"/>
        <end position="498"/>
    </location>
</feature>
<feature type="compositionally biased region" description="Basic residues" evidence="1">
    <location>
        <begin position="873"/>
        <end position="883"/>
    </location>
</feature>
<evidence type="ECO:0000313" key="3">
    <source>
        <dbReference type="Proteomes" id="UP001274830"/>
    </source>
</evidence>
<feature type="compositionally biased region" description="Polar residues" evidence="1">
    <location>
        <begin position="628"/>
        <end position="639"/>
    </location>
</feature>
<reference evidence="2" key="1">
    <citation type="submission" date="2023-07" db="EMBL/GenBank/DDBJ databases">
        <title>Black Yeasts Isolated from many extreme environments.</title>
        <authorList>
            <person name="Coleine C."/>
            <person name="Stajich J.E."/>
            <person name="Selbmann L."/>
        </authorList>
    </citation>
    <scope>NUCLEOTIDE SEQUENCE</scope>
    <source>
        <strain evidence="2">CCFEE 5485</strain>
    </source>
</reference>
<organism evidence="2 3">
    <name type="scientific">Recurvomyces mirabilis</name>
    <dbReference type="NCBI Taxonomy" id="574656"/>
    <lineage>
        <taxon>Eukaryota</taxon>
        <taxon>Fungi</taxon>
        <taxon>Dikarya</taxon>
        <taxon>Ascomycota</taxon>
        <taxon>Pezizomycotina</taxon>
        <taxon>Dothideomycetes</taxon>
        <taxon>Dothideomycetidae</taxon>
        <taxon>Mycosphaerellales</taxon>
        <taxon>Teratosphaeriaceae</taxon>
        <taxon>Recurvomyces</taxon>
    </lineage>
</organism>
<feature type="compositionally biased region" description="Low complexity" evidence="1">
    <location>
        <begin position="95"/>
        <end position="104"/>
    </location>
</feature>
<accession>A0AAE1C5N2</accession>
<keyword evidence="3" id="KW-1185">Reference proteome</keyword>
<dbReference type="InterPro" id="IPR021582">
    <property type="entry name" value="Aim21"/>
</dbReference>
<feature type="compositionally biased region" description="Low complexity" evidence="1">
    <location>
        <begin position="134"/>
        <end position="147"/>
    </location>
</feature>
<feature type="compositionally biased region" description="Basic and acidic residues" evidence="1">
    <location>
        <begin position="28"/>
        <end position="40"/>
    </location>
</feature>
<feature type="compositionally biased region" description="Polar residues" evidence="1">
    <location>
        <begin position="182"/>
        <end position="203"/>
    </location>
</feature>
<feature type="compositionally biased region" description="Basic and acidic residues" evidence="1">
    <location>
        <begin position="762"/>
        <end position="775"/>
    </location>
</feature>
<feature type="compositionally biased region" description="Basic and acidic residues" evidence="1">
    <location>
        <begin position="741"/>
        <end position="753"/>
    </location>
</feature>
<dbReference type="AlphaFoldDB" id="A0AAE1C5N2"/>
<sequence length="1065" mass="115798">MSMPPVPPRPQRTSVKQGMPQIPPRPVRKLDPSPQRDDSTRSPFNIMPNANGSAFAPPSAPEPSDEAPRRPPSVSLPAHVGDEGIEYSSYDQLPAEARGAAATAPEQTKNVAADVPLHQPKASVPQSTATSRISAVTSTDSTTAAAAGIGKSQPDDDVHKDPLSRVTSRTHDDRPRRAPSTEPHSLRTQPSFTRSTSSLQNGRPPSMHSMDHHEDIPRIGQQIPLYPNAGDVQAPSPAPTQSQFSQGIGFFNDGGQRNHHRKRSSRQEFGPEGSYGLHHGSQEYQDQFEKAWVAKHPNEAAKEGYNPYMLRPETALSSDQLNRIVSNEADIGMGTSPTAIGTPTQNFAAEATTAFISRNNSAAPSPMPMQELPLRKVPSRDQHLPSLESSLRKQSFPFNETSHLHGNNENEVYHLDPRDRITNKVTGGGPVDNAIDLGPQGGNTEARGGWFVETGEGIPILASDELQKRPSSAFLQPAVDPEDVSYSDDHYDSDDYGRRRSLSRPTSRPGSVHGSYQGGPLHRFVSHEDHHGSGMGTPLEEIEEYEPLFPEDEKDDGRPRLFKKKRPDLSRHHFPSQDVWEDTPNSLQYQATVQTPEPPQAARAPPPAEGIDPGKVFETPEQEEARKTQNPADMTSDSKTFAKPHFKAGVMDDLHAGRPGVQRFPSSDIWEDTPDSMRLETTVSSPQMDEVRSPPEDRPTTTAIPHQQDDAEARSTTGYTQVHRPSIPSRPQRRSGLAQEMKPDEDTRQREVPDLGTNEEQVIDRSRPTITDRPKPTVPARPARHGDHADGAPLAKSLSGASDEAVTSPPEKKAKPAVPARPAGSKIAAMQAGFMNDLNARLKLGPQGPPKSQEPDAEVNDVPKEPLVDARKSRAKGPARRKPASATESFGFSFCSPMTLWQIDETDELKVAPSEAAASAASHAQPSAETNAQLERVLSENEEKNTQEPPMHIKSDSMSEDRSAAAHTHEAIGAEGDKPLSGVSSAVIDEHSQVQPGLEKSLAHAEAAPANAEEVQKHDEKTMASSAMQTGQKNMEITSPEAEKQRLTAYVGGEAQQEGDVVLEE</sequence>
<feature type="compositionally biased region" description="Low complexity" evidence="1">
    <location>
        <begin position="1004"/>
        <end position="1013"/>
    </location>
</feature>
<dbReference type="EMBL" id="JAUTXT010000002">
    <property type="protein sequence ID" value="KAK3679150.1"/>
    <property type="molecule type" value="Genomic_DNA"/>
</dbReference>
<gene>
    <name evidence="2" type="ORF">LTR78_000711</name>
</gene>
<feature type="compositionally biased region" description="Basic and acidic residues" evidence="1">
    <location>
        <begin position="861"/>
        <end position="872"/>
    </location>
</feature>
<comment type="caution">
    <text evidence="2">The sequence shown here is derived from an EMBL/GenBank/DDBJ whole genome shotgun (WGS) entry which is preliminary data.</text>
</comment>
<feature type="compositionally biased region" description="Acidic residues" evidence="1">
    <location>
        <begin position="540"/>
        <end position="554"/>
    </location>
</feature>